<accession>U6HC77</accession>
<dbReference type="EMBL" id="HG531783">
    <property type="protein sequence ID" value="CDI95458.1"/>
    <property type="molecule type" value="Genomic_DNA"/>
</dbReference>
<reference evidence="2 3" key="1">
    <citation type="submission" date="2013-09" db="EMBL/GenBank/DDBJ databases">
        <authorList>
            <person name="Sundararajan A."/>
        </authorList>
    </citation>
    <scope>NUCLEOTIDE SEQUENCE [LARGE SCALE GENOMIC DNA]</scope>
    <source>
        <strain evidence="2">CIDMTR</strain>
    </source>
</reference>
<sequence length="502" mass="57120">MDSRVLLLTVCLETACMSVSRFDTVTQNLYVTSDDIISLSCTSSTLQDVITISSMQIGGPPMNVYVRHGNGFTPSTRSDPRNYSIHNQHDHHEILVTFMFNLNYTGKYYCIENGIVKNLTILIPLGVIRASTVTLKNAVLINCTSLDPTLPGTMSLSNGTHVSQDAINCSSTRSNLYNITKMMGRKYTCQYSLQDVDVVLRYAAVYLDSNKIRPNVGVETARSTITCTASIYGRHPVFAYWGRIAYSNPMFMHPEDTFYFHNTCGYSYSRYIDDTEPEVCHIRNFIYTDIFERKTLKVFYSFYEYTIEDVLTGQSENRDTSEWNITLRMLTDVRRYGVYTCGICDMTNCYTSTVEMLPQVFKTIIQHPEYDEVRCVAEPIQLPMYFKRLSTAVNDVLIRHVPCGKNSTEIEYSEYFGYIIIASFYTNTSITDNVVCELLIGERIIQNNLKDNPEDNPSTTPHTSGSVNWTVPVTIVIVVGCIIIILIYLYTVRHRLPCIVSL</sequence>
<evidence type="ECO:0000313" key="3">
    <source>
        <dbReference type="Proteomes" id="UP000163196"/>
    </source>
</evidence>
<keyword evidence="1" id="KW-0812">Transmembrane</keyword>
<evidence type="ECO:0000313" key="2">
    <source>
        <dbReference type="EMBL" id="CDI95458.1"/>
    </source>
</evidence>
<evidence type="ECO:0000256" key="1">
    <source>
        <dbReference type="SAM" id="Phobius"/>
    </source>
</evidence>
<name>U6HC77_9BETA</name>
<keyword evidence="1" id="KW-1133">Transmembrane helix</keyword>
<feature type="transmembrane region" description="Helical" evidence="1">
    <location>
        <begin position="469"/>
        <end position="490"/>
    </location>
</feature>
<proteinExistence type="predicted"/>
<protein>
    <submittedName>
        <fullName evidence="2">Gp138.2</fullName>
    </submittedName>
</protein>
<organism evidence="2 3">
    <name type="scientific">Caviid herpesvirus 2 str. CIDMTR</name>
    <dbReference type="NCBI Taxonomy" id="1415526"/>
    <lineage>
        <taxon>Viruses</taxon>
        <taxon>Duplodnaviria</taxon>
        <taxon>Heunggongvirae</taxon>
        <taxon>Peploviricota</taxon>
        <taxon>Herviviricetes</taxon>
        <taxon>Herpesvirales</taxon>
        <taxon>Orthoherpesviridae</taxon>
        <taxon>Betaherpesvirinae</taxon>
        <taxon>Quwivirus</taxon>
        <taxon>Quwivirus caviidbeta2</taxon>
    </lineage>
</organism>
<dbReference type="Proteomes" id="UP000163196">
    <property type="component" value="Genome"/>
</dbReference>
<reference evidence="2 3" key="2">
    <citation type="submission" date="2013-11" db="EMBL/GenBank/DDBJ databases">
        <title>Genome sequence of a novel, newly isolated strain of guinea pig cytomegalovirus: CIDMTR strain.</title>
        <authorList>
            <person name="Schleiss M.R."/>
            <person name="Hernandez-Alvarado N."/>
            <person name="Ramaraj T."/>
            <person name="Crow J.A."/>
        </authorList>
    </citation>
    <scope>NUCLEOTIDE SEQUENCE [LARGE SCALE GENOMIC DNA]</scope>
    <source>
        <strain evidence="2">CIDMTR</strain>
    </source>
</reference>
<keyword evidence="1" id="KW-0472">Membrane</keyword>